<protein>
    <submittedName>
        <fullName evidence="4">Platelet-activating factor acetylhydrolase IB subunit alpha2</fullName>
    </submittedName>
</protein>
<feature type="chain" id="PRO_5040265803" evidence="2">
    <location>
        <begin position="20"/>
        <end position="240"/>
    </location>
</feature>
<evidence type="ECO:0000256" key="1">
    <source>
        <dbReference type="ARBA" id="ARBA00038184"/>
    </source>
</evidence>
<evidence type="ECO:0000313" key="4">
    <source>
        <dbReference type="EMBL" id="KAJ6637214.1"/>
    </source>
</evidence>
<dbReference type="Gene3D" id="3.40.50.1110">
    <property type="entry name" value="SGNH hydrolase"/>
    <property type="match status" value="1"/>
</dbReference>
<feature type="signal peptide" evidence="2">
    <location>
        <begin position="1"/>
        <end position="19"/>
    </location>
</feature>
<dbReference type="InterPro" id="IPR036514">
    <property type="entry name" value="SGNH_hydro_sf"/>
</dbReference>
<dbReference type="Pfam" id="PF13472">
    <property type="entry name" value="Lipase_GDSL_2"/>
    <property type="match status" value="1"/>
</dbReference>
<dbReference type="InterPro" id="IPR013830">
    <property type="entry name" value="SGNH_hydro"/>
</dbReference>
<dbReference type="SUPFAM" id="SSF52266">
    <property type="entry name" value="SGNH hydrolase"/>
    <property type="match status" value="1"/>
</dbReference>
<dbReference type="AlphaFoldDB" id="A0A9Q0MT32"/>
<comment type="caution">
    <text evidence="4">The sequence shown here is derived from an EMBL/GenBank/DDBJ whole genome shotgun (WGS) entry which is preliminary data.</text>
</comment>
<evidence type="ECO:0000313" key="5">
    <source>
        <dbReference type="Proteomes" id="UP001151699"/>
    </source>
</evidence>
<gene>
    <name evidence="4" type="primary">Pafah1b2_0</name>
    <name evidence="4" type="ORF">Bhyg_09943</name>
</gene>
<comment type="similarity">
    <text evidence="1">Belongs to the 'GDSL' lipolytic enzyme family. Platelet-activating factor acetylhydrolase IB beta/gamma subunits subfamily.</text>
</comment>
<organism evidence="4 5">
    <name type="scientific">Pseudolycoriella hygida</name>
    <dbReference type="NCBI Taxonomy" id="35572"/>
    <lineage>
        <taxon>Eukaryota</taxon>
        <taxon>Metazoa</taxon>
        <taxon>Ecdysozoa</taxon>
        <taxon>Arthropoda</taxon>
        <taxon>Hexapoda</taxon>
        <taxon>Insecta</taxon>
        <taxon>Pterygota</taxon>
        <taxon>Neoptera</taxon>
        <taxon>Endopterygota</taxon>
        <taxon>Diptera</taxon>
        <taxon>Nematocera</taxon>
        <taxon>Sciaroidea</taxon>
        <taxon>Sciaridae</taxon>
        <taxon>Pseudolycoriella</taxon>
    </lineage>
</organism>
<evidence type="ECO:0000256" key="2">
    <source>
        <dbReference type="SAM" id="SignalP"/>
    </source>
</evidence>
<dbReference type="PANTHER" id="PTHR11852">
    <property type="entry name" value="PLATELET-ACTIVATING FACTOR ACETYLHYDROLASE"/>
    <property type="match status" value="1"/>
</dbReference>
<evidence type="ECO:0000259" key="3">
    <source>
        <dbReference type="Pfam" id="PF13472"/>
    </source>
</evidence>
<keyword evidence="2" id="KW-0732">Signal</keyword>
<feature type="domain" description="SGNH hydrolase-type esterase" evidence="3">
    <location>
        <begin position="64"/>
        <end position="222"/>
    </location>
</feature>
<dbReference type="Proteomes" id="UP001151699">
    <property type="component" value="Chromosome X"/>
</dbReference>
<accession>A0A9Q0MT32</accession>
<dbReference type="OrthoDB" id="505607at2759"/>
<proteinExistence type="inferred from homology"/>
<dbReference type="PANTHER" id="PTHR11852:SF0">
    <property type="entry name" value="PLATELET-ACTIVATING FACTOR ACETYLHYDROLASE IB SUBUNIT BETA HOMOLOG"/>
    <property type="match status" value="1"/>
</dbReference>
<reference evidence="4" key="1">
    <citation type="submission" date="2022-07" db="EMBL/GenBank/DDBJ databases">
        <authorList>
            <person name="Trinca V."/>
            <person name="Uliana J.V.C."/>
            <person name="Torres T.T."/>
            <person name="Ward R.J."/>
            <person name="Monesi N."/>
        </authorList>
    </citation>
    <scope>NUCLEOTIDE SEQUENCE</scope>
    <source>
        <strain evidence="4">HSMRA1968</strain>
        <tissue evidence="4">Whole embryos</tissue>
    </source>
</reference>
<name>A0A9Q0MT32_9DIPT</name>
<dbReference type="EMBL" id="WJQU01000003">
    <property type="protein sequence ID" value="KAJ6637214.1"/>
    <property type="molecule type" value="Genomic_DNA"/>
</dbReference>
<sequence>MTSTICIFLALAVISPALGQPWTGSPWIPAPNVQQEWMPWNWMDRFQENVANSRLNGSNINVLFYGDSIVEGWGWNTALWERSFGHLGAANYGIGGDGTQNVLWRIINGEVENISPRIIVIMIGTNNVGSFSEEDIARGISAIVDELRTRLPTTRILLLGILPRTNSATTAFVERINVIVSARENLNTVRFLNMRDSFYVNGQFIAQLFSSGDFLHLSAAGYLRWDETMHPLFNEMWNTP</sequence>
<keyword evidence="5" id="KW-1185">Reference proteome</keyword>